<dbReference type="GO" id="GO:0004674">
    <property type="term" value="F:protein serine/threonine kinase activity"/>
    <property type="evidence" value="ECO:0007669"/>
    <property type="project" value="UniProtKB-KW"/>
</dbReference>
<feature type="region of interest" description="Disordered" evidence="6">
    <location>
        <begin position="1"/>
        <end position="135"/>
    </location>
</feature>
<name>A0A6A4WE75_AMPAM</name>
<reference evidence="7 8" key="1">
    <citation type="submission" date="2019-07" db="EMBL/GenBank/DDBJ databases">
        <title>Draft genome assembly of a fouling barnacle, Amphibalanus amphitrite (Darwin, 1854): The first reference genome for Thecostraca.</title>
        <authorList>
            <person name="Kim W."/>
        </authorList>
    </citation>
    <scope>NUCLEOTIDE SEQUENCE [LARGE SCALE GENOMIC DNA]</scope>
    <source>
        <strain evidence="7">SNU_AA5</strain>
        <tissue evidence="7">Soma without cirri and trophi</tissue>
    </source>
</reference>
<feature type="compositionally biased region" description="Pro residues" evidence="6">
    <location>
        <begin position="28"/>
        <end position="38"/>
    </location>
</feature>
<feature type="compositionally biased region" description="Low complexity" evidence="6">
    <location>
        <begin position="440"/>
        <end position="458"/>
    </location>
</feature>
<dbReference type="EMBL" id="VIIS01001273">
    <property type="protein sequence ID" value="KAF0300331.1"/>
    <property type="molecule type" value="Genomic_DNA"/>
</dbReference>
<dbReference type="Proteomes" id="UP000440578">
    <property type="component" value="Unassembled WGS sequence"/>
</dbReference>
<feature type="compositionally biased region" description="Basic and acidic residues" evidence="6">
    <location>
        <begin position="110"/>
        <end position="135"/>
    </location>
</feature>
<evidence type="ECO:0000256" key="1">
    <source>
        <dbReference type="ARBA" id="ARBA00022527"/>
    </source>
</evidence>
<sequence>MPVSRGSSEDSGEERTGSDSAGSQKENMPPPAAPPPPAASKQNQKQPPPAEQEVEDDDEVVLRKKRPAPPPAQSQLGRDNQQRKFESEMAQLVRQYDSDLDSLQRQQKSQVERAELQQESDLRSASKKIRAEQERELKTFRDTLKQEVRLLKQETDMLPRDRRKEAFRTRRERLDAEHQAKERDFIERLNESHESSLQRLAEAAPREDRAHGETLLRAKESAVWELEERQIHEKHQMSKHQVKEVFFLQRHQMLLRHDKELEHVRRMNARRTDDLVRQQQVERRALPKRIRAERKTRELMFRESMRISQALPHRASVSETEGDDRDRLKKFLEQERKRYKAEEQRFDLKHKRKLEELKAKGDATIKELEQLHNEKRRMLMEHESIKLKSLEEQYQAELREWKHSLKPRKQKLEDDFAAELEEQAQFYTGSVGAGGYTAPLTDRSSSLSRASTASYWSQ</sequence>
<keyword evidence="2" id="KW-0597">Phosphoprotein</keyword>
<evidence type="ECO:0000256" key="3">
    <source>
        <dbReference type="ARBA" id="ARBA00022679"/>
    </source>
</evidence>
<feature type="coiled-coil region" evidence="5">
    <location>
        <begin position="325"/>
        <end position="400"/>
    </location>
</feature>
<evidence type="ECO:0000256" key="6">
    <source>
        <dbReference type="SAM" id="MobiDB-lite"/>
    </source>
</evidence>
<keyword evidence="8" id="KW-1185">Reference proteome</keyword>
<keyword evidence="1" id="KW-0723">Serine/threonine-protein kinase</keyword>
<evidence type="ECO:0000256" key="2">
    <source>
        <dbReference type="ARBA" id="ARBA00022553"/>
    </source>
</evidence>
<dbReference type="PANTHER" id="PTHR46538">
    <property type="entry name" value="PROTEIN KINASE DOMAIN-CONTAINING PROTEIN"/>
    <property type="match status" value="1"/>
</dbReference>
<dbReference type="AlphaFoldDB" id="A0A6A4WE75"/>
<organism evidence="7 8">
    <name type="scientific">Amphibalanus amphitrite</name>
    <name type="common">Striped barnacle</name>
    <name type="synonym">Balanus amphitrite</name>
    <dbReference type="NCBI Taxonomy" id="1232801"/>
    <lineage>
        <taxon>Eukaryota</taxon>
        <taxon>Metazoa</taxon>
        <taxon>Ecdysozoa</taxon>
        <taxon>Arthropoda</taxon>
        <taxon>Crustacea</taxon>
        <taxon>Multicrustacea</taxon>
        <taxon>Cirripedia</taxon>
        <taxon>Thoracica</taxon>
        <taxon>Thoracicalcarea</taxon>
        <taxon>Balanomorpha</taxon>
        <taxon>Balanoidea</taxon>
        <taxon>Balanidae</taxon>
        <taxon>Amphibalaninae</taxon>
        <taxon>Amphibalanus</taxon>
    </lineage>
</organism>
<keyword evidence="4 7" id="KW-0418">Kinase</keyword>
<evidence type="ECO:0000313" key="8">
    <source>
        <dbReference type="Proteomes" id="UP000440578"/>
    </source>
</evidence>
<keyword evidence="3" id="KW-0808">Transferase</keyword>
<dbReference type="OrthoDB" id="10027016at2759"/>
<comment type="caution">
    <text evidence="7">The sequence shown here is derived from an EMBL/GenBank/DDBJ whole genome shotgun (WGS) entry which is preliminary data.</text>
</comment>
<dbReference type="Pfam" id="PF12474">
    <property type="entry name" value="PKK"/>
    <property type="match status" value="2"/>
</dbReference>
<evidence type="ECO:0000256" key="5">
    <source>
        <dbReference type="SAM" id="Coils"/>
    </source>
</evidence>
<dbReference type="InterPro" id="IPR051585">
    <property type="entry name" value="STE20_Ser/Thr_Kinases"/>
</dbReference>
<evidence type="ECO:0000313" key="7">
    <source>
        <dbReference type="EMBL" id="KAF0300331.1"/>
    </source>
</evidence>
<accession>A0A6A4WE75</accession>
<keyword evidence="5" id="KW-0175">Coiled coil</keyword>
<protein>
    <submittedName>
        <fullName evidence="7">STE20-like serine/threonine-protein kinase</fullName>
    </submittedName>
</protein>
<dbReference type="InterPro" id="IPR022165">
    <property type="entry name" value="PKK"/>
</dbReference>
<dbReference type="PANTHER" id="PTHR46538:SF3">
    <property type="entry name" value="PROTEIN KINASE DOMAIN-CONTAINING PROTEIN"/>
    <property type="match status" value="1"/>
</dbReference>
<gene>
    <name evidence="7" type="primary">SLK_2</name>
    <name evidence="7" type="ORF">FJT64_027166</name>
</gene>
<proteinExistence type="predicted"/>
<evidence type="ECO:0000256" key="4">
    <source>
        <dbReference type="ARBA" id="ARBA00022777"/>
    </source>
</evidence>
<feature type="region of interest" description="Disordered" evidence="6">
    <location>
        <begin position="431"/>
        <end position="458"/>
    </location>
</feature>